<protein>
    <recommendedName>
        <fullName evidence="1">Gliding motility-associated protein GldM C-terminal domain-containing protein</fullName>
    </recommendedName>
</protein>
<feature type="non-terminal residue" evidence="2">
    <location>
        <position position="1"/>
    </location>
</feature>
<evidence type="ECO:0000259" key="1">
    <source>
        <dbReference type="Pfam" id="PF12080"/>
    </source>
</evidence>
<dbReference type="Pfam" id="PF12080">
    <property type="entry name" value="GldM_4th"/>
    <property type="match status" value="1"/>
</dbReference>
<dbReference type="InterPro" id="IPR022719">
    <property type="entry name" value="Motility-assoc_prot_GldM_C"/>
</dbReference>
<dbReference type="EMBL" id="DSDK01000590">
    <property type="protein sequence ID" value="HDR52079.1"/>
    <property type="molecule type" value="Genomic_DNA"/>
</dbReference>
<sequence length="90" mass="10390">ERLLVEDGVMAVLEDFDFDFRYTVTQFRVEISAAGGYVNFFESNSNRFTEEQKEQFRRLNPNSLIYIANIKAVGDDGVTRDLSPISFKIQ</sequence>
<reference evidence="2" key="1">
    <citation type="journal article" date="2020" name="mSystems">
        <title>Genome- and Community-Level Interaction Insights into Carbon Utilization and Element Cycling Functions of Hydrothermarchaeota in Hydrothermal Sediment.</title>
        <authorList>
            <person name="Zhou Z."/>
            <person name="Liu Y."/>
            <person name="Xu W."/>
            <person name="Pan J."/>
            <person name="Luo Z.H."/>
            <person name="Li M."/>
        </authorList>
    </citation>
    <scope>NUCLEOTIDE SEQUENCE [LARGE SCALE GENOMIC DNA]</scope>
    <source>
        <strain evidence="2">SpSt-1217</strain>
    </source>
</reference>
<name>A0A831LNN2_9BACT</name>
<organism evidence="2">
    <name type="scientific">Mariniphaga anaerophila</name>
    <dbReference type="NCBI Taxonomy" id="1484053"/>
    <lineage>
        <taxon>Bacteria</taxon>
        <taxon>Pseudomonadati</taxon>
        <taxon>Bacteroidota</taxon>
        <taxon>Bacteroidia</taxon>
        <taxon>Marinilabiliales</taxon>
        <taxon>Prolixibacteraceae</taxon>
        <taxon>Mariniphaga</taxon>
    </lineage>
</organism>
<gene>
    <name evidence="2" type="ORF">ENN90_10760</name>
</gene>
<accession>A0A831LNN2</accession>
<proteinExistence type="predicted"/>
<feature type="domain" description="Gliding motility-associated protein GldM C-terminal" evidence="1">
    <location>
        <begin position="2"/>
        <end position="90"/>
    </location>
</feature>
<comment type="caution">
    <text evidence="2">The sequence shown here is derived from an EMBL/GenBank/DDBJ whole genome shotgun (WGS) entry which is preliminary data.</text>
</comment>
<evidence type="ECO:0000313" key="2">
    <source>
        <dbReference type="EMBL" id="HDR52079.1"/>
    </source>
</evidence>
<dbReference type="AlphaFoldDB" id="A0A831LNN2"/>
<dbReference type="Proteomes" id="UP000886047">
    <property type="component" value="Unassembled WGS sequence"/>
</dbReference>